<name>A0A4Y7RJV5_COPMI</name>
<evidence type="ECO:0000256" key="1">
    <source>
        <dbReference type="SAM" id="MobiDB-lite"/>
    </source>
</evidence>
<dbReference type="Proteomes" id="UP000298030">
    <property type="component" value="Unassembled WGS sequence"/>
</dbReference>
<reference evidence="2 3" key="1">
    <citation type="journal article" date="2019" name="Nat. Ecol. Evol.">
        <title>Megaphylogeny resolves global patterns of mushroom evolution.</title>
        <authorList>
            <person name="Varga T."/>
            <person name="Krizsan K."/>
            <person name="Foldi C."/>
            <person name="Dima B."/>
            <person name="Sanchez-Garcia M."/>
            <person name="Sanchez-Ramirez S."/>
            <person name="Szollosi G.J."/>
            <person name="Szarkandi J.G."/>
            <person name="Papp V."/>
            <person name="Albert L."/>
            <person name="Andreopoulos W."/>
            <person name="Angelini C."/>
            <person name="Antonin V."/>
            <person name="Barry K.W."/>
            <person name="Bougher N.L."/>
            <person name="Buchanan P."/>
            <person name="Buyck B."/>
            <person name="Bense V."/>
            <person name="Catcheside P."/>
            <person name="Chovatia M."/>
            <person name="Cooper J."/>
            <person name="Damon W."/>
            <person name="Desjardin D."/>
            <person name="Finy P."/>
            <person name="Geml J."/>
            <person name="Haridas S."/>
            <person name="Hughes K."/>
            <person name="Justo A."/>
            <person name="Karasinski D."/>
            <person name="Kautmanova I."/>
            <person name="Kiss B."/>
            <person name="Kocsube S."/>
            <person name="Kotiranta H."/>
            <person name="LaButti K.M."/>
            <person name="Lechner B.E."/>
            <person name="Liimatainen K."/>
            <person name="Lipzen A."/>
            <person name="Lukacs Z."/>
            <person name="Mihaltcheva S."/>
            <person name="Morgado L.N."/>
            <person name="Niskanen T."/>
            <person name="Noordeloos M.E."/>
            <person name="Ohm R.A."/>
            <person name="Ortiz-Santana B."/>
            <person name="Ovrebo C."/>
            <person name="Racz N."/>
            <person name="Riley R."/>
            <person name="Savchenko A."/>
            <person name="Shiryaev A."/>
            <person name="Soop K."/>
            <person name="Spirin V."/>
            <person name="Szebenyi C."/>
            <person name="Tomsovsky M."/>
            <person name="Tulloss R.E."/>
            <person name="Uehling J."/>
            <person name="Grigoriev I.V."/>
            <person name="Vagvolgyi C."/>
            <person name="Papp T."/>
            <person name="Martin F.M."/>
            <person name="Miettinen O."/>
            <person name="Hibbett D.S."/>
            <person name="Nagy L.G."/>
        </authorList>
    </citation>
    <scope>NUCLEOTIDE SEQUENCE [LARGE SCALE GENOMIC DNA]</scope>
    <source>
        <strain evidence="2 3">FP101781</strain>
    </source>
</reference>
<organism evidence="2 3">
    <name type="scientific">Coprinellus micaceus</name>
    <name type="common">Glistening ink-cap mushroom</name>
    <name type="synonym">Coprinus micaceus</name>
    <dbReference type="NCBI Taxonomy" id="71717"/>
    <lineage>
        <taxon>Eukaryota</taxon>
        <taxon>Fungi</taxon>
        <taxon>Dikarya</taxon>
        <taxon>Basidiomycota</taxon>
        <taxon>Agaricomycotina</taxon>
        <taxon>Agaricomycetes</taxon>
        <taxon>Agaricomycetidae</taxon>
        <taxon>Agaricales</taxon>
        <taxon>Agaricineae</taxon>
        <taxon>Psathyrellaceae</taxon>
        <taxon>Coprinellus</taxon>
    </lineage>
</organism>
<evidence type="ECO:0000313" key="2">
    <source>
        <dbReference type="EMBL" id="TEB09265.1"/>
    </source>
</evidence>
<protein>
    <submittedName>
        <fullName evidence="2">Uncharacterized protein</fullName>
    </submittedName>
</protein>
<sequence length="320" mass="35957">MTTKTSMRVTSRFGDGDEDFDDFYASDNNTSLSATDPTHLTHNPSHRQDSPLTPPGFDHQRANVPAEDEFDNNNDNESPGPGPTPSRTPKGPISQKVKDEIEGGFSRIDNVFFEMEKKTGRSVENLMLRYRNAFSPRQNSTNSWNLYQVKFSQDRENQRKLAGSDSATCREAYQAYIARHPTNFQSLLETFAETCDIEKLFGTTVGQRKAEFKKFTTIVSTLCERFYKRQGFEVAVMGVGNIVNADGNLQFCYETPGVEGFLETLPIRYNALIACLRTRAFASEVKRIMDLIGKSLAEKDPHLLAAVDISAFITRTLTSL</sequence>
<keyword evidence="3" id="KW-1185">Reference proteome</keyword>
<comment type="caution">
    <text evidence="2">The sequence shown here is derived from an EMBL/GenBank/DDBJ whole genome shotgun (WGS) entry which is preliminary data.</text>
</comment>
<dbReference type="OrthoDB" id="3061191at2759"/>
<dbReference type="EMBL" id="QPFP01000513">
    <property type="protein sequence ID" value="TEB09265.1"/>
    <property type="molecule type" value="Genomic_DNA"/>
</dbReference>
<dbReference type="STRING" id="71717.A0A4Y7RJV5"/>
<proteinExistence type="predicted"/>
<feature type="compositionally biased region" description="Polar residues" evidence="1">
    <location>
        <begin position="26"/>
        <end position="43"/>
    </location>
</feature>
<feature type="region of interest" description="Disordered" evidence="1">
    <location>
        <begin position="1"/>
        <end position="94"/>
    </location>
</feature>
<gene>
    <name evidence="2" type="ORF">FA13DRAFT_1806698</name>
</gene>
<evidence type="ECO:0000313" key="3">
    <source>
        <dbReference type="Proteomes" id="UP000298030"/>
    </source>
</evidence>
<accession>A0A4Y7RJV5</accession>
<dbReference type="AlphaFoldDB" id="A0A4Y7RJV5"/>